<keyword evidence="3" id="KW-0479">Metal-binding</keyword>
<evidence type="ECO:0000256" key="5">
    <source>
        <dbReference type="ARBA" id="ARBA00023014"/>
    </source>
</evidence>
<dbReference type="RefSeq" id="WP_036861297.1">
    <property type="nucleotide sequence ID" value="NZ_JRNS01000042.1"/>
</dbReference>
<proteinExistence type="predicted"/>
<dbReference type="InterPro" id="IPR014191">
    <property type="entry name" value="Anaer_RNR_activator"/>
</dbReference>
<evidence type="ECO:0000313" key="7">
    <source>
        <dbReference type="Proteomes" id="UP000029578"/>
    </source>
</evidence>
<dbReference type="SFLD" id="SFLDS00029">
    <property type="entry name" value="Radical_SAM"/>
    <property type="match status" value="1"/>
</dbReference>
<dbReference type="Gene3D" id="3.20.20.70">
    <property type="entry name" value="Aldolase class I"/>
    <property type="match status" value="1"/>
</dbReference>
<evidence type="ECO:0000256" key="1">
    <source>
        <dbReference type="ARBA" id="ARBA00001966"/>
    </source>
</evidence>
<dbReference type="InterPro" id="IPR058240">
    <property type="entry name" value="rSAM_sf"/>
</dbReference>
<evidence type="ECO:0000256" key="3">
    <source>
        <dbReference type="ARBA" id="ARBA00022723"/>
    </source>
</evidence>
<comment type="caution">
    <text evidence="6">The sequence shown here is derived from an EMBL/GenBank/DDBJ whole genome shotgun (WGS) entry which is preliminary data.</text>
</comment>
<dbReference type="InterPro" id="IPR013785">
    <property type="entry name" value="Aldolase_TIM"/>
</dbReference>
<dbReference type="SUPFAM" id="SSF102114">
    <property type="entry name" value="Radical SAM enzymes"/>
    <property type="match status" value="1"/>
</dbReference>
<sequence length="161" mass="18192">MLRYINTDIVFQEFPDEVTLAINISGCPCRCPGCHSQFLWANRGDELTVEALSALIHSAKDTITCVGFMGGDGDPAAVDLLAKYVQERHHGLKVGWYTGRTAISPLINQQHFDYIKVGPYLRHLGGLDSPRTNQRMYRRCTDGSFEDITSRFWKHQTENSL</sequence>
<keyword evidence="5" id="KW-0411">Iron-sulfur</keyword>
<dbReference type="Pfam" id="PF13353">
    <property type="entry name" value="Fer4_12"/>
    <property type="match status" value="1"/>
</dbReference>
<keyword evidence="2" id="KW-0949">S-adenosyl-L-methionine</keyword>
<dbReference type="Proteomes" id="UP000029578">
    <property type="component" value="Unassembled WGS sequence"/>
</dbReference>
<dbReference type="NCBIfam" id="TIGR02826">
    <property type="entry name" value="RNR_activ_nrdG3"/>
    <property type="match status" value="1"/>
</dbReference>
<dbReference type="GO" id="GO:0003824">
    <property type="term" value="F:catalytic activity"/>
    <property type="evidence" value="ECO:0007669"/>
    <property type="project" value="InterPro"/>
</dbReference>
<evidence type="ECO:0000313" key="6">
    <source>
        <dbReference type="EMBL" id="KGF57276.1"/>
    </source>
</evidence>
<keyword evidence="4" id="KW-0408">Iron</keyword>
<gene>
    <name evidence="6" type="ORF">HMPREF0661_00485</name>
</gene>
<dbReference type="GO" id="GO:0046872">
    <property type="term" value="F:metal ion binding"/>
    <property type="evidence" value="ECO:0007669"/>
    <property type="project" value="UniProtKB-KW"/>
</dbReference>
<comment type="cofactor">
    <cofactor evidence="1">
        <name>[4Fe-4S] cluster</name>
        <dbReference type="ChEBI" id="CHEBI:49883"/>
    </cofactor>
</comment>
<name>A0A096BE62_9BACT</name>
<organism evidence="6 7">
    <name type="scientific">Prevotella melaninogenica DNF00666</name>
    <dbReference type="NCBI Taxonomy" id="1401073"/>
    <lineage>
        <taxon>Bacteria</taxon>
        <taxon>Pseudomonadati</taxon>
        <taxon>Bacteroidota</taxon>
        <taxon>Bacteroidia</taxon>
        <taxon>Bacteroidales</taxon>
        <taxon>Prevotellaceae</taxon>
        <taxon>Prevotella</taxon>
    </lineage>
</organism>
<dbReference type="GO" id="GO:0051536">
    <property type="term" value="F:iron-sulfur cluster binding"/>
    <property type="evidence" value="ECO:0007669"/>
    <property type="project" value="UniProtKB-KW"/>
</dbReference>
<dbReference type="InterPro" id="IPR007197">
    <property type="entry name" value="rSAM"/>
</dbReference>
<dbReference type="EMBL" id="JRNS01000042">
    <property type="protein sequence ID" value="KGF57276.1"/>
    <property type="molecule type" value="Genomic_DNA"/>
</dbReference>
<protein>
    <submittedName>
        <fullName evidence="6">Ribonucleoside-triphosphate reductase activating protein</fullName>
    </submittedName>
</protein>
<dbReference type="AlphaFoldDB" id="A0A096BE62"/>
<accession>A0A096BE62</accession>
<evidence type="ECO:0000256" key="4">
    <source>
        <dbReference type="ARBA" id="ARBA00023004"/>
    </source>
</evidence>
<reference evidence="6 7" key="1">
    <citation type="submission" date="2014-07" db="EMBL/GenBank/DDBJ databases">
        <authorList>
            <person name="McCorrison J."/>
            <person name="Sanka R."/>
            <person name="Torralba M."/>
            <person name="Gillis M."/>
            <person name="Haft D.H."/>
            <person name="Methe B."/>
            <person name="Sutton G."/>
            <person name="Nelson K.E."/>
        </authorList>
    </citation>
    <scope>NUCLEOTIDE SEQUENCE [LARGE SCALE GENOMIC DNA]</scope>
    <source>
        <strain evidence="6 7">DNF00666</strain>
    </source>
</reference>
<evidence type="ECO:0000256" key="2">
    <source>
        <dbReference type="ARBA" id="ARBA00022691"/>
    </source>
</evidence>